<name>A0A6J1M0L3_DROHY</name>
<dbReference type="Pfam" id="PF14895">
    <property type="entry name" value="PPPI_inhib"/>
    <property type="match status" value="1"/>
</dbReference>
<sequence length="481" mass="57361">MKRLHIDTDVPNYPSGKWSWDEEADCLKFVPHSEMGEAGERFVQTNGFKFLRTLDEKEETVFRQKYVRPGARYDLETIGLDDVRDLVLFMMPKEFLTMKFVRFVHQPAVHRLFHALIIYFNYFLQLVEFILIRRDETTVASRQMQTHQTSEVKRIWSMYLSQYRLLVARNYSIILKSEGDLKQFYHTKEIVHITANIEDRAFQNQFLAFTIQVVWITLHRRAYFVIEMEMNRLFFSEQFLLNVRQYPEFTPVERSFLYGRNSKIVNYRYQRSPLTQELMNIADEDLPILWIGERIYRGTDTRISELELEYMVPGVQLYMADISHGILGHPKSLYNTILSLDWPSVRYANFSMNYDPYYIVRQPNLHIPNLNTRTVRRMSKSLQQFFKLYSIYEQTSDEVILNWVNRAKVIKHYKAGKSLDGVAKRPTEHPKDTRNVNQIVDKFIDTMGKLRKEIVKDTEPADRVNAAPHYVIKGDERYFRK</sequence>
<dbReference type="InterPro" id="IPR026142">
    <property type="entry name" value="Pro_pase_1_reg_su_36"/>
</dbReference>
<keyword evidence="1" id="KW-1185">Reference proteome</keyword>
<dbReference type="PANTHER" id="PTHR21055:SF3">
    <property type="entry name" value="PROTEIN PHOSPHATASE 1 REGULATORY SUBUNIT 36"/>
    <property type="match status" value="1"/>
</dbReference>
<dbReference type="AlphaFoldDB" id="A0A6J1M0L3"/>
<dbReference type="PANTHER" id="PTHR21055">
    <property type="entry name" value="PROTEIN PHOSPHATASE 1 REGULATORY SUBUNIT 36"/>
    <property type="match status" value="1"/>
</dbReference>
<dbReference type="Proteomes" id="UP000504633">
    <property type="component" value="Unplaced"/>
</dbReference>
<organism evidence="1 2">
    <name type="scientific">Drosophila hydei</name>
    <name type="common">Fruit fly</name>
    <dbReference type="NCBI Taxonomy" id="7224"/>
    <lineage>
        <taxon>Eukaryota</taxon>
        <taxon>Metazoa</taxon>
        <taxon>Ecdysozoa</taxon>
        <taxon>Arthropoda</taxon>
        <taxon>Hexapoda</taxon>
        <taxon>Insecta</taxon>
        <taxon>Pterygota</taxon>
        <taxon>Neoptera</taxon>
        <taxon>Endopterygota</taxon>
        <taxon>Diptera</taxon>
        <taxon>Brachycera</taxon>
        <taxon>Muscomorpha</taxon>
        <taxon>Ephydroidea</taxon>
        <taxon>Drosophilidae</taxon>
        <taxon>Drosophila</taxon>
    </lineage>
</organism>
<dbReference type="OrthoDB" id="6724830at2759"/>
<accession>A0A6J1M0L3</accession>
<dbReference type="RefSeq" id="XP_023172456.2">
    <property type="nucleotide sequence ID" value="XM_023316688.2"/>
</dbReference>
<dbReference type="OMA" id="LGEPYKM"/>
<evidence type="ECO:0000313" key="2">
    <source>
        <dbReference type="RefSeq" id="XP_023172456.2"/>
    </source>
</evidence>
<dbReference type="KEGG" id="dhe:111600544"/>
<proteinExistence type="predicted"/>
<protein>
    <submittedName>
        <fullName evidence="2">Uncharacterized protein LOC111600544</fullName>
    </submittedName>
</protein>
<reference evidence="2" key="1">
    <citation type="submission" date="2025-08" db="UniProtKB">
        <authorList>
            <consortium name="RefSeq"/>
        </authorList>
    </citation>
    <scope>IDENTIFICATION</scope>
    <source>
        <strain evidence="2">15085-1641.00</strain>
        <tissue evidence="2">Whole body</tissue>
    </source>
</reference>
<gene>
    <name evidence="2" type="primary">LOC111600544</name>
</gene>
<evidence type="ECO:0000313" key="1">
    <source>
        <dbReference type="Proteomes" id="UP000504633"/>
    </source>
</evidence>
<dbReference type="GeneID" id="111600544"/>
<dbReference type="GO" id="GO:0019902">
    <property type="term" value="F:phosphatase binding"/>
    <property type="evidence" value="ECO:0007669"/>
    <property type="project" value="InterPro"/>
</dbReference>